<dbReference type="PANTHER" id="PTHR37461">
    <property type="entry name" value="ANTI-SIGMA-K FACTOR RSKA"/>
    <property type="match status" value="1"/>
</dbReference>
<keyword evidence="2" id="KW-1185">Reference proteome</keyword>
<evidence type="ECO:0000313" key="1">
    <source>
        <dbReference type="EMBL" id="MCK9684550.1"/>
    </source>
</evidence>
<sequence>MSDLTEDDRLLAMAYVDGELPTGEHAAFEQRLAHEPALAGAVGRERALRARLQSAYAPALDEPVPAALLDLLAVSEPAPVAANDTLPTAINDAHRATLPHARRWAWPQFAAMAACLVLGVLFGTRVFAPHPASGGDQLALNVAADGAITAQGALRDALEQDVAGTVLDPNAKVGVGLTFRDHAKDYCRTFTLDSASSGIACKQRDGWVVAHLEHATNAREGEAGAYRTAASPLSPALLQAIDAMRDGDTLDATAEAAAKAKGWKP</sequence>
<comment type="caution">
    <text evidence="1">The sequence shown here is derived from an EMBL/GenBank/DDBJ whole genome shotgun (WGS) entry which is preliminary data.</text>
</comment>
<evidence type="ECO:0000313" key="2">
    <source>
        <dbReference type="Proteomes" id="UP001139353"/>
    </source>
</evidence>
<name>A0A9X1YGR6_9BURK</name>
<dbReference type="InterPro" id="IPR051474">
    <property type="entry name" value="Anti-sigma-K/W_factor"/>
</dbReference>
<dbReference type="RefSeq" id="WP_275680576.1">
    <property type="nucleotide sequence ID" value="NZ_JAJLJH010000001.1"/>
</dbReference>
<dbReference type="Proteomes" id="UP001139353">
    <property type="component" value="Unassembled WGS sequence"/>
</dbReference>
<organism evidence="1 2">
    <name type="scientific">Scleromatobacter humisilvae</name>
    <dbReference type="NCBI Taxonomy" id="2897159"/>
    <lineage>
        <taxon>Bacteria</taxon>
        <taxon>Pseudomonadati</taxon>
        <taxon>Pseudomonadota</taxon>
        <taxon>Betaproteobacteria</taxon>
        <taxon>Burkholderiales</taxon>
        <taxon>Sphaerotilaceae</taxon>
        <taxon>Scleromatobacter</taxon>
    </lineage>
</organism>
<gene>
    <name evidence="1" type="ORF">LPC04_02385</name>
</gene>
<reference evidence="1" key="1">
    <citation type="submission" date="2021-11" db="EMBL/GenBank/DDBJ databases">
        <title>BS-T2-15 a new species belonging to the Comamonadaceae family isolated from the soil of a French oak forest.</title>
        <authorList>
            <person name="Mieszkin S."/>
            <person name="Alain K."/>
        </authorList>
    </citation>
    <scope>NUCLEOTIDE SEQUENCE</scope>
    <source>
        <strain evidence="1">BS-T2-15</strain>
    </source>
</reference>
<dbReference type="AlphaFoldDB" id="A0A9X1YGR6"/>
<accession>A0A9X1YGR6</accession>
<dbReference type="EMBL" id="JAJLJH010000001">
    <property type="protein sequence ID" value="MCK9684550.1"/>
    <property type="molecule type" value="Genomic_DNA"/>
</dbReference>
<evidence type="ECO:0008006" key="3">
    <source>
        <dbReference type="Google" id="ProtNLM"/>
    </source>
</evidence>
<dbReference type="GO" id="GO:0006417">
    <property type="term" value="P:regulation of translation"/>
    <property type="evidence" value="ECO:0007669"/>
    <property type="project" value="TreeGrafter"/>
</dbReference>
<protein>
    <recommendedName>
        <fullName evidence="3">Anti-sigma factor</fullName>
    </recommendedName>
</protein>
<dbReference type="PANTHER" id="PTHR37461:SF1">
    <property type="entry name" value="ANTI-SIGMA-K FACTOR RSKA"/>
    <property type="match status" value="1"/>
</dbReference>
<dbReference type="GO" id="GO:0016989">
    <property type="term" value="F:sigma factor antagonist activity"/>
    <property type="evidence" value="ECO:0007669"/>
    <property type="project" value="TreeGrafter"/>
</dbReference>
<proteinExistence type="predicted"/>